<dbReference type="EMBL" id="CP031769">
    <property type="protein sequence ID" value="AXR08236.1"/>
    <property type="molecule type" value="Genomic_DNA"/>
</dbReference>
<dbReference type="CDD" id="cd14251">
    <property type="entry name" value="PL-6"/>
    <property type="match status" value="1"/>
</dbReference>
<proteinExistence type="predicted"/>
<dbReference type="GO" id="GO:0016829">
    <property type="term" value="F:lyase activity"/>
    <property type="evidence" value="ECO:0007669"/>
    <property type="project" value="UniProtKB-KW"/>
</dbReference>
<dbReference type="SUPFAM" id="SSF51126">
    <property type="entry name" value="Pectin lyase-like"/>
    <property type="match status" value="2"/>
</dbReference>
<dbReference type="InterPro" id="IPR012334">
    <property type="entry name" value="Pectin_lyas_fold"/>
</dbReference>
<dbReference type="InterPro" id="IPR039513">
    <property type="entry name" value="PL-6"/>
</dbReference>
<dbReference type="AlphaFoldDB" id="A0A346NRS9"/>
<name>A0A346NRS9_9ALTE</name>
<dbReference type="SMART" id="SM00710">
    <property type="entry name" value="PbH1"/>
    <property type="match status" value="6"/>
</dbReference>
<keyword evidence="3" id="KW-1185">Reference proteome</keyword>
<dbReference type="RefSeq" id="WP_117318449.1">
    <property type="nucleotide sequence ID" value="NZ_CP031769.1"/>
</dbReference>
<dbReference type="KEGG" id="salm:D0Y50_18870"/>
<organism evidence="2 3">
    <name type="scientific">Salinimonas sediminis</name>
    <dbReference type="NCBI Taxonomy" id="2303538"/>
    <lineage>
        <taxon>Bacteria</taxon>
        <taxon>Pseudomonadati</taxon>
        <taxon>Pseudomonadota</taxon>
        <taxon>Gammaproteobacteria</taxon>
        <taxon>Alteromonadales</taxon>
        <taxon>Alteromonadaceae</taxon>
        <taxon>Alteromonas/Salinimonas group</taxon>
        <taxon>Salinimonas</taxon>
    </lineage>
</organism>
<dbReference type="Proteomes" id="UP000262073">
    <property type="component" value="Chromosome"/>
</dbReference>
<feature type="signal peptide" evidence="1">
    <location>
        <begin position="1"/>
        <end position="25"/>
    </location>
</feature>
<sequence>MRAWFQPLVVAMSVATAFGSNTVMAADYLVDNPQDFRQQQKQLQPGDTMILADGDWKDFEARFEAKGTADAPITLTAQTPGKVLIKGVSNLRIGGEHLIIKGLVFTEGHSPTSEVVSFRIDKDTVSNHVRVTELVIDNFSNPDRFESDYWVGIYGKHNRLDHSHLAGKRNQGVTVAVRLNSEQSQQNYHRIDHNYFGPRPELGSNGGETLRIGTSHYSLTSSFTTVENNVFDRCNGEVEIISVKSGDNKLLNNTFIESRGTLTLRHGNNNTVSGNVFLGNGVANTGGVRVINKGQEVANNVFVGVTGYRFGSALTVMNGVPDSPINRYHQVENANIHHNTFYNVSNLQFAAGSDDERSAVPVSSKFTHNLVVADDATTEFAAFDDVSGITFADNLATFKPVKPFAQGFTQVEVDAPNKGWPAAQSVNRQQVGASADTKAMHKDEVGPSWYAKPAAQTEFDSGASHTVTPGQNALFDAVERAADGDVLVLSAGHFNEEKIIPVNKTLTIRAAEGEEVVIAPARGTLFEIDNGGSLAIDGLTLTGENAPDSAGNTLIRTLKWGMLKNYRLVVKNTTVKALDINHSFDFFAAGARSFATSIDIQNSTFENITGHVLRLNQEQDDLGIYNVEQLTITGSEFTDIQGALALVYRGGTDESTFGPQVHITENTLTNVGHGKRNKAQASLYFHGVQQAMVKQNNFVSAAALRVEETVGEPTTELSKNSFKQTGQPEVINFLATAGGK</sequence>
<evidence type="ECO:0000313" key="3">
    <source>
        <dbReference type="Proteomes" id="UP000262073"/>
    </source>
</evidence>
<dbReference type="InterPro" id="IPR011050">
    <property type="entry name" value="Pectin_lyase_fold/virulence"/>
</dbReference>
<dbReference type="Pfam" id="PF14592">
    <property type="entry name" value="Chondroitinas_B"/>
    <property type="match status" value="1"/>
</dbReference>
<keyword evidence="2" id="KW-0456">Lyase</keyword>
<reference evidence="2 3" key="1">
    <citation type="submission" date="2018-08" db="EMBL/GenBank/DDBJ databases">
        <title>Salinimonas sediminis sp. nov., a piezophilic bacterium isolated from a deep-sea sediment sample from the New Britain Trench.</title>
        <authorList>
            <person name="Cao J."/>
        </authorList>
    </citation>
    <scope>NUCLEOTIDE SEQUENCE [LARGE SCALE GENOMIC DNA]</scope>
    <source>
        <strain evidence="2 3">N102</strain>
    </source>
</reference>
<accession>A0A346NRS9</accession>
<keyword evidence="1" id="KW-0732">Signal</keyword>
<dbReference type="InterPro" id="IPR006626">
    <property type="entry name" value="PbH1"/>
</dbReference>
<gene>
    <name evidence="2" type="ORF">D0Y50_18870</name>
</gene>
<dbReference type="Gene3D" id="2.160.20.10">
    <property type="entry name" value="Single-stranded right-handed beta-helix, Pectin lyase-like"/>
    <property type="match status" value="2"/>
</dbReference>
<evidence type="ECO:0000256" key="1">
    <source>
        <dbReference type="SAM" id="SignalP"/>
    </source>
</evidence>
<protein>
    <submittedName>
        <fullName evidence="2">Alginate lyase</fullName>
    </submittedName>
</protein>
<evidence type="ECO:0000313" key="2">
    <source>
        <dbReference type="EMBL" id="AXR08236.1"/>
    </source>
</evidence>
<dbReference type="OrthoDB" id="6475864at2"/>
<feature type="chain" id="PRO_5016684925" evidence="1">
    <location>
        <begin position="26"/>
        <end position="740"/>
    </location>
</feature>